<name>A0A4S8KWF1_DENBC</name>
<evidence type="ECO:0000313" key="2">
    <source>
        <dbReference type="Proteomes" id="UP000297245"/>
    </source>
</evidence>
<organism evidence="1 2">
    <name type="scientific">Dendrothele bispora (strain CBS 962.96)</name>
    <dbReference type="NCBI Taxonomy" id="1314807"/>
    <lineage>
        <taxon>Eukaryota</taxon>
        <taxon>Fungi</taxon>
        <taxon>Dikarya</taxon>
        <taxon>Basidiomycota</taxon>
        <taxon>Agaricomycotina</taxon>
        <taxon>Agaricomycetes</taxon>
        <taxon>Agaricomycetidae</taxon>
        <taxon>Agaricales</taxon>
        <taxon>Agaricales incertae sedis</taxon>
        <taxon>Dendrothele</taxon>
    </lineage>
</organism>
<sequence>MKFDTLLLAQSVAKIRPSLFTASHTSTTRPSNGLPEPTLSIDYTITPVGTADSGSETTYSFHEAVSYNLNRPTSDSDAQAYTVEGTLVESASGYRAVASQVFNPTSSGTITVEVTSGNCTFNEDGSGVCFQTEAGNPSDTSTFTGVIIPIMTTAFDISNNHAVGLRHRGIEETWVLVSIVMMLMLVF</sequence>
<dbReference type="Proteomes" id="UP000297245">
    <property type="component" value="Unassembled WGS sequence"/>
</dbReference>
<accession>A0A4S8KWF1</accession>
<dbReference type="AlphaFoldDB" id="A0A4S8KWF1"/>
<reference evidence="1 2" key="1">
    <citation type="journal article" date="2019" name="Nat. Ecol. Evol.">
        <title>Megaphylogeny resolves global patterns of mushroom evolution.</title>
        <authorList>
            <person name="Varga T."/>
            <person name="Krizsan K."/>
            <person name="Foldi C."/>
            <person name="Dima B."/>
            <person name="Sanchez-Garcia M."/>
            <person name="Sanchez-Ramirez S."/>
            <person name="Szollosi G.J."/>
            <person name="Szarkandi J.G."/>
            <person name="Papp V."/>
            <person name="Albert L."/>
            <person name="Andreopoulos W."/>
            <person name="Angelini C."/>
            <person name="Antonin V."/>
            <person name="Barry K.W."/>
            <person name="Bougher N.L."/>
            <person name="Buchanan P."/>
            <person name="Buyck B."/>
            <person name="Bense V."/>
            <person name="Catcheside P."/>
            <person name="Chovatia M."/>
            <person name="Cooper J."/>
            <person name="Damon W."/>
            <person name="Desjardin D."/>
            <person name="Finy P."/>
            <person name="Geml J."/>
            <person name="Haridas S."/>
            <person name="Hughes K."/>
            <person name="Justo A."/>
            <person name="Karasinski D."/>
            <person name="Kautmanova I."/>
            <person name="Kiss B."/>
            <person name="Kocsube S."/>
            <person name="Kotiranta H."/>
            <person name="LaButti K.M."/>
            <person name="Lechner B.E."/>
            <person name="Liimatainen K."/>
            <person name="Lipzen A."/>
            <person name="Lukacs Z."/>
            <person name="Mihaltcheva S."/>
            <person name="Morgado L.N."/>
            <person name="Niskanen T."/>
            <person name="Noordeloos M.E."/>
            <person name="Ohm R.A."/>
            <person name="Ortiz-Santana B."/>
            <person name="Ovrebo C."/>
            <person name="Racz N."/>
            <person name="Riley R."/>
            <person name="Savchenko A."/>
            <person name="Shiryaev A."/>
            <person name="Soop K."/>
            <person name="Spirin V."/>
            <person name="Szebenyi C."/>
            <person name="Tomsovsky M."/>
            <person name="Tulloss R.E."/>
            <person name="Uehling J."/>
            <person name="Grigoriev I.V."/>
            <person name="Vagvolgyi C."/>
            <person name="Papp T."/>
            <person name="Martin F.M."/>
            <person name="Miettinen O."/>
            <person name="Hibbett D.S."/>
            <person name="Nagy L.G."/>
        </authorList>
    </citation>
    <scope>NUCLEOTIDE SEQUENCE [LARGE SCALE GENOMIC DNA]</scope>
    <source>
        <strain evidence="1 2">CBS 962.96</strain>
    </source>
</reference>
<gene>
    <name evidence="1" type="ORF">K435DRAFT_810020</name>
</gene>
<protein>
    <submittedName>
        <fullName evidence="1">Uncharacterized protein</fullName>
    </submittedName>
</protein>
<dbReference type="OrthoDB" id="2962003at2759"/>
<evidence type="ECO:0000313" key="1">
    <source>
        <dbReference type="EMBL" id="THU80259.1"/>
    </source>
</evidence>
<proteinExistence type="predicted"/>
<dbReference type="EMBL" id="ML179923">
    <property type="protein sequence ID" value="THU80259.1"/>
    <property type="molecule type" value="Genomic_DNA"/>
</dbReference>
<keyword evidence="2" id="KW-1185">Reference proteome</keyword>